<dbReference type="Proteomes" id="UP000551758">
    <property type="component" value="Unassembled WGS sequence"/>
</dbReference>
<proteinExistence type="predicted"/>
<evidence type="ECO:0000313" key="2">
    <source>
        <dbReference type="Proteomes" id="UP000551758"/>
    </source>
</evidence>
<evidence type="ECO:0000313" key="1">
    <source>
        <dbReference type="EMBL" id="KAF5928870.1"/>
    </source>
</evidence>
<dbReference type="EMBL" id="JACDTQ010000172">
    <property type="protein sequence ID" value="KAF5928870.1"/>
    <property type="molecule type" value="Genomic_DNA"/>
</dbReference>
<gene>
    <name evidence="1" type="ORF">HPG69_012442</name>
</gene>
<accession>A0A7J7FLD5</accession>
<sequence>MAFHEQIPFLEQITFHEQIPFHEQISFHEQIPFREQILSVKYKRDFEESKGRGFSFVTDTPELQRLKRTQEQISNVGDLLFSDVIAPTRVSG</sequence>
<comment type="caution">
    <text evidence="1">The sequence shown here is derived from an EMBL/GenBank/DDBJ whole genome shotgun (WGS) entry which is preliminary data.</text>
</comment>
<organism evidence="1 2">
    <name type="scientific">Diceros bicornis minor</name>
    <name type="common">South-central black rhinoceros</name>
    <dbReference type="NCBI Taxonomy" id="77932"/>
    <lineage>
        <taxon>Eukaryota</taxon>
        <taxon>Metazoa</taxon>
        <taxon>Chordata</taxon>
        <taxon>Craniata</taxon>
        <taxon>Vertebrata</taxon>
        <taxon>Euteleostomi</taxon>
        <taxon>Mammalia</taxon>
        <taxon>Eutheria</taxon>
        <taxon>Laurasiatheria</taxon>
        <taxon>Perissodactyla</taxon>
        <taxon>Rhinocerotidae</taxon>
        <taxon>Diceros</taxon>
    </lineage>
</organism>
<reference evidence="1 2" key="1">
    <citation type="journal article" date="2020" name="Mol. Biol. Evol.">
        <title>Interspecific Gene Flow and the Evolution of Specialization in Black and White Rhinoceros.</title>
        <authorList>
            <person name="Moodley Y."/>
            <person name="Westbury M.V."/>
            <person name="Russo I.M."/>
            <person name="Gopalakrishnan S."/>
            <person name="Rakotoarivelo A."/>
            <person name="Olsen R.A."/>
            <person name="Prost S."/>
            <person name="Tunstall T."/>
            <person name="Ryder O.A."/>
            <person name="Dalen L."/>
            <person name="Bruford M.W."/>
        </authorList>
    </citation>
    <scope>NUCLEOTIDE SEQUENCE [LARGE SCALE GENOMIC DNA]</scope>
    <source>
        <strain evidence="1">SBR-YM</strain>
        <tissue evidence="1">Skin</tissue>
    </source>
</reference>
<keyword evidence="2" id="KW-1185">Reference proteome</keyword>
<protein>
    <submittedName>
        <fullName evidence="1">Uncharacterized protein</fullName>
    </submittedName>
</protein>
<name>A0A7J7FLD5_DICBM</name>
<dbReference type="AlphaFoldDB" id="A0A7J7FLD5"/>